<dbReference type="AlphaFoldDB" id="A0A172ZAY2"/>
<sequence>MEITSYQVEWIRDPFQILTGKRYEFMLDLNIDEEDDLYTPNGVYIRAVYSVDGEQGKLVTYDLLEKGTDRLLEFDLEDEEEQELAEFCSQHWNEAEE</sequence>
<dbReference type="Proteomes" id="UP000078148">
    <property type="component" value="Chromosome"/>
</dbReference>
<dbReference type="Pfam" id="PF20119">
    <property type="entry name" value="DUF6509"/>
    <property type="match status" value="1"/>
</dbReference>
<name>A0A172ZAY2_9BACL</name>
<dbReference type="EMBL" id="CP013023">
    <property type="protein sequence ID" value="ANF94796.1"/>
    <property type="molecule type" value="Genomic_DNA"/>
</dbReference>
<gene>
    <name evidence="1" type="ORF">AR543_01275</name>
</gene>
<dbReference type="InterPro" id="IPR045424">
    <property type="entry name" value="DUF6509"/>
</dbReference>
<evidence type="ECO:0000313" key="2">
    <source>
        <dbReference type="Proteomes" id="UP000078148"/>
    </source>
</evidence>
<proteinExistence type="predicted"/>
<reference evidence="1 2" key="2">
    <citation type="journal article" date="2016" name="Int. J. Syst. Evol. Microbiol.">
        <title>Paenibacillus bovis sp. nov., isolated from raw yak (Bos grunniens) milk.</title>
        <authorList>
            <person name="Gao C."/>
            <person name="Han J."/>
            <person name="Liu Z."/>
            <person name="Xu X."/>
            <person name="Hang F."/>
            <person name="Wu Z."/>
        </authorList>
    </citation>
    <scope>NUCLEOTIDE SEQUENCE [LARGE SCALE GENOMIC DNA]</scope>
    <source>
        <strain evidence="1 2">BD3526</strain>
    </source>
</reference>
<accession>A0A172ZAY2</accession>
<protein>
    <submittedName>
        <fullName evidence="1">Pullulanase</fullName>
    </submittedName>
</protein>
<organism evidence="1 2">
    <name type="scientific">Paenibacillus bovis</name>
    <dbReference type="NCBI Taxonomy" id="1616788"/>
    <lineage>
        <taxon>Bacteria</taxon>
        <taxon>Bacillati</taxon>
        <taxon>Bacillota</taxon>
        <taxon>Bacilli</taxon>
        <taxon>Bacillales</taxon>
        <taxon>Paenibacillaceae</taxon>
        <taxon>Paenibacillus</taxon>
    </lineage>
</organism>
<dbReference type="RefSeq" id="WP_046212602.1">
    <property type="nucleotide sequence ID" value="NZ_CP013023.1"/>
</dbReference>
<dbReference type="KEGG" id="pbv:AR543_01275"/>
<evidence type="ECO:0000313" key="1">
    <source>
        <dbReference type="EMBL" id="ANF94796.1"/>
    </source>
</evidence>
<reference evidence="2" key="1">
    <citation type="submission" date="2015-10" db="EMBL/GenBank/DDBJ databases">
        <title>Genome of Paenibacillus bovis sp. nov.</title>
        <authorList>
            <person name="Wu Z."/>
            <person name="Gao C."/>
            <person name="Liu Z."/>
            <person name="Zheng H."/>
        </authorList>
    </citation>
    <scope>NUCLEOTIDE SEQUENCE [LARGE SCALE GENOMIC DNA]</scope>
    <source>
        <strain evidence="2">BD3526</strain>
    </source>
</reference>
<dbReference type="OrthoDB" id="2736409at2"/>
<dbReference type="STRING" id="1616788.AR543_01275"/>
<keyword evidence="2" id="KW-1185">Reference proteome</keyword>